<evidence type="ECO:0000256" key="5">
    <source>
        <dbReference type="ARBA" id="ARBA00022692"/>
    </source>
</evidence>
<dbReference type="GO" id="GO:0005886">
    <property type="term" value="C:plasma membrane"/>
    <property type="evidence" value="ECO:0007669"/>
    <property type="project" value="UniProtKB-SubCell"/>
</dbReference>
<evidence type="ECO:0000256" key="9">
    <source>
        <dbReference type="HAMAP-Rule" id="MF_00911"/>
    </source>
</evidence>
<evidence type="ECO:0000313" key="11">
    <source>
        <dbReference type="EMBL" id="NNU80015.1"/>
    </source>
</evidence>
<keyword evidence="3 9" id="KW-0997">Cell inner membrane</keyword>
<evidence type="ECO:0000256" key="6">
    <source>
        <dbReference type="ARBA" id="ARBA00022989"/>
    </source>
</evidence>
<keyword evidence="2 9" id="KW-1003">Cell membrane</keyword>
<dbReference type="Proteomes" id="UP000572377">
    <property type="component" value="Unassembled WGS sequence"/>
</dbReference>
<comment type="function">
    <text evidence="9">Essential cell division protein.</text>
</comment>
<keyword evidence="5 9" id="KW-0812">Transmembrane</keyword>
<dbReference type="EMBL" id="JABFBC010000001">
    <property type="protein sequence ID" value="NNU80015.1"/>
    <property type="molecule type" value="Genomic_DNA"/>
</dbReference>
<organism evidence="11 12">
    <name type="scientific">Halovulum dunhuangense</name>
    <dbReference type="NCBI Taxonomy" id="1505036"/>
    <lineage>
        <taxon>Bacteria</taxon>
        <taxon>Pseudomonadati</taxon>
        <taxon>Pseudomonadota</taxon>
        <taxon>Alphaproteobacteria</taxon>
        <taxon>Rhodobacterales</taxon>
        <taxon>Paracoccaceae</taxon>
        <taxon>Halovulum</taxon>
    </lineage>
</organism>
<evidence type="ECO:0000313" key="12">
    <source>
        <dbReference type="Proteomes" id="UP000572377"/>
    </source>
</evidence>
<gene>
    <name evidence="9" type="primary">ftsQ</name>
    <name evidence="11" type="ORF">HMH01_06135</name>
</gene>
<dbReference type="PANTHER" id="PTHR35851">
    <property type="entry name" value="CELL DIVISION PROTEIN FTSQ"/>
    <property type="match status" value="1"/>
</dbReference>
<comment type="caution">
    <text evidence="11">The sequence shown here is derived from an EMBL/GenBank/DDBJ whole genome shotgun (WGS) entry which is preliminary data.</text>
</comment>
<dbReference type="InterPro" id="IPR026579">
    <property type="entry name" value="FtsQ"/>
</dbReference>
<evidence type="ECO:0000259" key="10">
    <source>
        <dbReference type="PROSITE" id="PS51779"/>
    </source>
</evidence>
<dbReference type="PANTHER" id="PTHR35851:SF1">
    <property type="entry name" value="CELL DIVISION PROTEIN FTSQ"/>
    <property type="match status" value="1"/>
</dbReference>
<keyword evidence="12" id="KW-1185">Reference proteome</keyword>
<name>A0A849L190_9RHOB</name>
<comment type="similarity">
    <text evidence="9">Belongs to the FtsQ/DivIB family. FtsQ subfamily.</text>
</comment>
<evidence type="ECO:0000256" key="4">
    <source>
        <dbReference type="ARBA" id="ARBA00022618"/>
    </source>
</evidence>
<evidence type="ECO:0000256" key="8">
    <source>
        <dbReference type="ARBA" id="ARBA00023306"/>
    </source>
</evidence>
<protein>
    <recommendedName>
        <fullName evidence="9">Cell division protein FtsQ</fullName>
    </recommendedName>
</protein>
<evidence type="ECO:0000256" key="2">
    <source>
        <dbReference type="ARBA" id="ARBA00022475"/>
    </source>
</evidence>
<dbReference type="GO" id="GO:0090529">
    <property type="term" value="P:cell septum assembly"/>
    <property type="evidence" value="ECO:0007669"/>
    <property type="project" value="InterPro"/>
</dbReference>
<dbReference type="AlphaFoldDB" id="A0A849L190"/>
<keyword evidence="7 9" id="KW-0472">Membrane</keyword>
<feature type="domain" description="POTRA" evidence="10">
    <location>
        <begin position="61"/>
        <end position="129"/>
    </location>
</feature>
<dbReference type="RefSeq" id="WP_171323449.1">
    <property type="nucleotide sequence ID" value="NZ_JABFBC010000001.1"/>
</dbReference>
<dbReference type="Pfam" id="PF03799">
    <property type="entry name" value="FtsQ_DivIB_C"/>
    <property type="match status" value="1"/>
</dbReference>
<accession>A0A849L190</accession>
<keyword evidence="8 9" id="KW-0131">Cell cycle</keyword>
<evidence type="ECO:0000256" key="3">
    <source>
        <dbReference type="ARBA" id="ARBA00022519"/>
    </source>
</evidence>
<dbReference type="GO" id="GO:0032153">
    <property type="term" value="C:cell division site"/>
    <property type="evidence" value="ECO:0007669"/>
    <property type="project" value="UniProtKB-UniRule"/>
</dbReference>
<dbReference type="GO" id="GO:0043093">
    <property type="term" value="P:FtsZ-dependent cytokinesis"/>
    <property type="evidence" value="ECO:0007669"/>
    <property type="project" value="UniProtKB-UniRule"/>
</dbReference>
<dbReference type="PROSITE" id="PS51779">
    <property type="entry name" value="POTRA"/>
    <property type="match status" value="1"/>
</dbReference>
<proteinExistence type="inferred from homology"/>
<evidence type="ECO:0000256" key="1">
    <source>
        <dbReference type="ARBA" id="ARBA00004370"/>
    </source>
</evidence>
<dbReference type="InterPro" id="IPR034746">
    <property type="entry name" value="POTRA"/>
</dbReference>
<dbReference type="HAMAP" id="MF_00911">
    <property type="entry name" value="FtsQ_subfam"/>
    <property type="match status" value="1"/>
</dbReference>
<keyword evidence="4 9" id="KW-0132">Cell division</keyword>
<evidence type="ECO:0000256" key="7">
    <source>
        <dbReference type="ARBA" id="ARBA00023136"/>
    </source>
</evidence>
<dbReference type="InterPro" id="IPR005548">
    <property type="entry name" value="Cell_div_FtsQ/DivIB_C"/>
</dbReference>
<comment type="subcellular location">
    <subcellularLocation>
        <location evidence="9">Cell inner membrane</location>
        <topology evidence="9">Single-pass type II membrane protein</topology>
    </subcellularLocation>
    <subcellularLocation>
        <location evidence="1">Membrane</location>
    </subcellularLocation>
    <text evidence="9">Localizes to the division septum.</text>
</comment>
<reference evidence="11 12" key="1">
    <citation type="submission" date="2020-05" db="EMBL/GenBank/DDBJ databases">
        <title>Gimesia benthica sp. nov., a novel planctomycete isolated from a deep-sea water sample of the Northwest Indian Ocean.</title>
        <authorList>
            <person name="Wang J."/>
            <person name="Ruan C."/>
            <person name="Song L."/>
            <person name="Zhu Y."/>
            <person name="Li A."/>
            <person name="Zheng X."/>
            <person name="Wang L."/>
            <person name="Lu Z."/>
            <person name="Huang Y."/>
            <person name="Du W."/>
            <person name="Zhou Y."/>
            <person name="Huang L."/>
            <person name="Dai X."/>
        </authorList>
    </citation>
    <scope>NUCLEOTIDE SEQUENCE [LARGE SCALE GENOMIC DNA]</scope>
    <source>
        <strain evidence="11 12">YYQ-30</strain>
    </source>
</reference>
<sequence length="278" mass="29725">MKYRLERLWLRPAIRNSVRIGLPLCAAAWFATSLAMDPGVQQMAREQAASLRAAIAAHPGLMVTRLEIEGSSPDLEQALTDAAALSLPVSSMDLDLDALHQRVAGLDAVATAQVRVEGGGLLRIIVEERVPAVVWRLPGREAFVTLDATGVRVGGLETRADRADLPLIAGPGADKAAAEALELLALAAPVADRIGGLLRVGERRWSLVLRDGPEIMLPETGAASALARVMALDAAEDILARDLAVVDMRDARRPILRLTSNALLELRRARGEIVEEDA</sequence>
<keyword evidence="6 9" id="KW-1133">Transmembrane helix</keyword>